<comment type="caution">
    <text evidence="2">The sequence shown here is derived from an EMBL/GenBank/DDBJ whole genome shotgun (WGS) entry which is preliminary data.</text>
</comment>
<proteinExistence type="predicted"/>
<dbReference type="AlphaFoldDB" id="A0AA42BAU7"/>
<evidence type="ECO:0000313" key="3">
    <source>
        <dbReference type="Proteomes" id="UP001165306"/>
    </source>
</evidence>
<evidence type="ECO:0008006" key="4">
    <source>
        <dbReference type="Google" id="ProtNLM"/>
    </source>
</evidence>
<feature type="region of interest" description="Disordered" evidence="1">
    <location>
        <begin position="72"/>
        <end position="99"/>
    </location>
</feature>
<dbReference type="RefSeq" id="WP_284058029.1">
    <property type="nucleotide sequence ID" value="NZ_JAMSLR010000012.1"/>
</dbReference>
<gene>
    <name evidence="2" type="ORF">NET02_13895</name>
</gene>
<evidence type="ECO:0000256" key="1">
    <source>
        <dbReference type="SAM" id="MobiDB-lite"/>
    </source>
</evidence>
<dbReference type="Proteomes" id="UP001165306">
    <property type="component" value="Unassembled WGS sequence"/>
</dbReference>
<keyword evidence="3" id="KW-1185">Reference proteome</keyword>
<accession>A0AA42BAU7</accession>
<sequence length="99" mass="10496">MTASEVARPCDGTVLIWEEWITHHGPTTCPECAALDGQWFLKGHGPHPPRHRNCRCKRVAVYWECIARPADQAPAGSGRGGPGSPTRPPSGGGGGSVNQ</sequence>
<feature type="compositionally biased region" description="Gly residues" evidence="1">
    <location>
        <begin position="90"/>
        <end position="99"/>
    </location>
</feature>
<name>A0AA42BAU7_9BACT</name>
<protein>
    <recommendedName>
        <fullName evidence="4">Phage head morphogenesis domain-containing protein</fullName>
    </recommendedName>
</protein>
<reference evidence="2" key="1">
    <citation type="submission" date="2022-06" db="EMBL/GenBank/DDBJ databases">
        <title>CFH 74404 Thermomicrobiaceae sp.</title>
        <authorList>
            <person name="Ming H."/>
            <person name="Li W.-J."/>
            <person name="Zhao Z."/>
        </authorList>
    </citation>
    <scope>NUCLEOTIDE SEQUENCE</scope>
    <source>
        <strain evidence="2">CFH 74404</strain>
    </source>
</reference>
<dbReference type="EMBL" id="JAMSLR010000012">
    <property type="protein sequence ID" value="MCM8750241.1"/>
    <property type="molecule type" value="Genomic_DNA"/>
</dbReference>
<organism evidence="2 3">
    <name type="scientific">Thermalbibacter longus</name>
    <dbReference type="NCBI Taxonomy" id="2951981"/>
    <lineage>
        <taxon>Bacteria</taxon>
        <taxon>Pseudomonadati</taxon>
        <taxon>Thermomicrobiota</taxon>
        <taxon>Thermomicrobia</taxon>
        <taxon>Thermomicrobiales</taxon>
        <taxon>Thermomicrobiaceae</taxon>
        <taxon>Thermalbibacter</taxon>
    </lineage>
</organism>
<evidence type="ECO:0000313" key="2">
    <source>
        <dbReference type="EMBL" id="MCM8750241.1"/>
    </source>
</evidence>